<evidence type="ECO:0000259" key="1">
    <source>
        <dbReference type="PROSITE" id="PS51061"/>
    </source>
</evidence>
<dbReference type="EMBL" id="BEZZ01009548">
    <property type="protein sequence ID" value="GCC17600.1"/>
    <property type="molecule type" value="Genomic_DNA"/>
</dbReference>
<dbReference type="STRING" id="137246.A0A401RHK6"/>
<dbReference type="InterPro" id="IPR017330">
    <property type="entry name" value="SPAG7"/>
</dbReference>
<gene>
    <name evidence="2" type="ORF">chiPu_0022628</name>
</gene>
<dbReference type="CDD" id="cd02636">
    <property type="entry name" value="R3H_sperm-antigen"/>
    <property type="match status" value="1"/>
</dbReference>
<proteinExistence type="predicted"/>
<dbReference type="Gene3D" id="3.30.1370.50">
    <property type="entry name" value="R3H-like domain"/>
    <property type="match status" value="1"/>
</dbReference>
<dbReference type="InterPro" id="IPR036867">
    <property type="entry name" value="R3H_dom_sf"/>
</dbReference>
<evidence type="ECO:0000313" key="2">
    <source>
        <dbReference type="EMBL" id="GCC17600.1"/>
    </source>
</evidence>
<dbReference type="AlphaFoldDB" id="A0A401RHK6"/>
<dbReference type="SMART" id="SM00393">
    <property type="entry name" value="R3H"/>
    <property type="match status" value="1"/>
</dbReference>
<feature type="domain" description="R3H" evidence="1">
    <location>
        <begin position="51"/>
        <end position="114"/>
    </location>
</feature>
<organism evidence="2 3">
    <name type="scientific">Chiloscyllium punctatum</name>
    <name type="common">Brownbanded bambooshark</name>
    <name type="synonym">Hemiscyllium punctatum</name>
    <dbReference type="NCBI Taxonomy" id="137246"/>
    <lineage>
        <taxon>Eukaryota</taxon>
        <taxon>Metazoa</taxon>
        <taxon>Chordata</taxon>
        <taxon>Craniata</taxon>
        <taxon>Vertebrata</taxon>
        <taxon>Chondrichthyes</taxon>
        <taxon>Elasmobranchii</taxon>
        <taxon>Galeomorphii</taxon>
        <taxon>Galeoidea</taxon>
        <taxon>Orectolobiformes</taxon>
        <taxon>Hemiscylliidae</taxon>
        <taxon>Chiloscyllium</taxon>
    </lineage>
</organism>
<dbReference type="OrthoDB" id="5979509at2759"/>
<dbReference type="PANTHER" id="PTHR13498:SF3">
    <property type="entry name" value="SPERM-ASSOCIATED ANTIGEN 7"/>
    <property type="match status" value="1"/>
</dbReference>
<evidence type="ECO:0000313" key="3">
    <source>
        <dbReference type="Proteomes" id="UP000287033"/>
    </source>
</evidence>
<dbReference type="SUPFAM" id="SSF82708">
    <property type="entry name" value="R3H domain"/>
    <property type="match status" value="1"/>
</dbReference>
<dbReference type="InterPro" id="IPR034068">
    <property type="entry name" value="R3H_sperm-antigen"/>
</dbReference>
<dbReference type="PROSITE" id="PS51061">
    <property type="entry name" value="R3H"/>
    <property type="match status" value="1"/>
</dbReference>
<reference evidence="2 3" key="1">
    <citation type="journal article" date="2018" name="Nat. Ecol. Evol.">
        <title>Shark genomes provide insights into elasmobranch evolution and the origin of vertebrates.</title>
        <authorList>
            <person name="Hara Y"/>
            <person name="Yamaguchi K"/>
            <person name="Onimaru K"/>
            <person name="Kadota M"/>
            <person name="Koyanagi M"/>
            <person name="Keeley SD"/>
            <person name="Tatsumi K"/>
            <person name="Tanaka K"/>
            <person name="Motone F"/>
            <person name="Kageyama Y"/>
            <person name="Nozu R"/>
            <person name="Adachi N"/>
            <person name="Nishimura O"/>
            <person name="Nakagawa R"/>
            <person name="Tanegashima C"/>
            <person name="Kiyatake I"/>
            <person name="Matsumoto R"/>
            <person name="Murakumo K"/>
            <person name="Nishida K"/>
            <person name="Terakita A"/>
            <person name="Kuratani S"/>
            <person name="Sato K"/>
            <person name="Hyodo S Kuraku.S."/>
        </authorList>
    </citation>
    <scope>NUCLEOTIDE SEQUENCE [LARGE SCALE GENOMIC DNA]</scope>
</reference>
<comment type="caution">
    <text evidence="2">The sequence shown here is derived from an EMBL/GenBank/DDBJ whole genome shotgun (WGS) entry which is preliminary data.</text>
</comment>
<keyword evidence="3" id="KW-1185">Reference proteome</keyword>
<dbReference type="InterPro" id="IPR001374">
    <property type="entry name" value="R3H_dom"/>
</dbReference>
<sequence>MSQPHVRSHRTPPAFTLTDKPQFTVNCDFASFSEQAARLKKMQEEDKRHKAEFRKRMEKLISDFIQSSTQKKKKFDPMNKLERSILHDVVEVAGLTSFSFGDDDESRYVMIFKKVFREKGMSRHQCGGRVLAMDLALSWANVTERDCCYSHLGFFKYLVNFGWVNVYMC</sequence>
<dbReference type="GO" id="GO:0003676">
    <property type="term" value="F:nucleic acid binding"/>
    <property type="evidence" value="ECO:0007669"/>
    <property type="project" value="UniProtKB-UniRule"/>
</dbReference>
<dbReference type="Proteomes" id="UP000287033">
    <property type="component" value="Unassembled WGS sequence"/>
</dbReference>
<dbReference type="PANTHER" id="PTHR13498">
    <property type="entry name" value="SPERM ASSOCIATED ANTIGEN 7"/>
    <property type="match status" value="1"/>
</dbReference>
<accession>A0A401RHK6</accession>
<name>A0A401RHK6_CHIPU</name>
<protein>
    <recommendedName>
        <fullName evidence="1">R3H domain-containing protein</fullName>
    </recommendedName>
</protein>
<dbReference type="Pfam" id="PF01424">
    <property type="entry name" value="R3H"/>
    <property type="match status" value="1"/>
</dbReference>